<dbReference type="PROSITE" id="PS00411">
    <property type="entry name" value="KINESIN_MOTOR_1"/>
    <property type="match status" value="1"/>
</dbReference>
<dbReference type="GO" id="GO:0030951">
    <property type="term" value="P:establishment or maintenance of microtubule cytoskeleton polarity"/>
    <property type="evidence" value="ECO:0007669"/>
    <property type="project" value="UniProtKB-ARBA"/>
</dbReference>
<evidence type="ECO:0000256" key="6">
    <source>
        <dbReference type="ARBA" id="ARBA00023054"/>
    </source>
</evidence>
<feature type="binding site" evidence="10">
    <location>
        <begin position="1453"/>
        <end position="1460"/>
    </location>
    <ligand>
        <name>ATP</name>
        <dbReference type="ChEBI" id="CHEBI:30616"/>
    </ligand>
</feature>
<feature type="compositionally biased region" description="Low complexity" evidence="12">
    <location>
        <begin position="504"/>
        <end position="522"/>
    </location>
</feature>
<dbReference type="GO" id="GO:0032991">
    <property type="term" value="C:protein-containing complex"/>
    <property type="evidence" value="ECO:0007669"/>
    <property type="project" value="UniProtKB-ARBA"/>
</dbReference>
<protein>
    <recommendedName>
        <fullName evidence="9">Kinesin heavy chain</fullName>
    </recommendedName>
</protein>
<feature type="compositionally biased region" description="Polar residues" evidence="12">
    <location>
        <begin position="198"/>
        <end position="207"/>
    </location>
</feature>
<accession>A0A556TTN2</accession>
<feature type="region of interest" description="Disordered" evidence="12">
    <location>
        <begin position="419"/>
        <end position="567"/>
    </location>
</feature>
<sequence length="2291" mass="251099">MNGGIDSERGDGEGQPVSTQVPIGWQRKVDSTGVIYFSPSGSVLSSLEQVKSYLLTDGTCKCGLECPLILPKVFNFDPGAIVKQRTAEDVKADEDVTKLCIHKRKLIAVATLHKSMELPHPSLTLTGPSGGTSSVVTMDSTIQRSSTPRAIRNKSHDGMPNSTLPDCKNPFKMMMATGPRHYSADMSSAQHPEHYSAYSRQRLSSNEPGPKSPYRGGPGGMLSPSSSLQAYGDGPLSPRTDSLGSPDGFARNNPCGFQGTGSPSPIHGNNRTPMSPPGIMIHGSPATQLSCAMAGRTNTPLSPPVPNKSPIMKKTHCNVSYPSTMDMTRAVFHHKVQSAPLPVPSPVMPPTCAVQKKQMTSEKDPLGILDPIPSKPVIQSPVTNSTLSNFQPNAHSQVPMMNVNIPPAIVPLPSNLPLPTVKPGPVGHGGHSGHMQRPQHGATTSISPSPVTSPVHMSGPVMGRMEASPQRSRSSSTSSEHGSFAMPSGPQVPCGSIKVPPRSPRSSIGSPRPTMPSSPSSKSDTHHQYKDPNQVLSGMSNAINSQHNTIFPPASGNSAPQKTHPGLLGMPLNQILNQHNSASFPASSLLSAAAKAQLANQNKLSSSSSGIGGSGAGMGVGTGIGAGTSGIGSGNAGLTSGSNGNGGTGMPCPLSGGGISSKGAEGPNTLNSMLPPSSTMLMALPEGQSGRAALRDKLMAQQRDPLRKRKQLPNASSHDNMGFNMMKPDMSGSRPTCPPPEQMRKIPRLGGLPPNTSMAQILQSMSNQSSHMVRGSRPLPAIVPSQIHFVEGAMPPGMAQQSMQLQQRLHSQSDPVHCPTIEPGSQGPQTLFPGMMNQMQATAIGNSGPLGQSGQVPLGHLSMGHPNTHPQHVHQQQQGIPHGHNRPNMTCMVPNSNDAQAMSDTGNTSSLNCRIGNPQMVRITSSTGHVYQQHQLHPALQSMHRVSPYQTQGHAYSETQFPENKASNNMGCLYQDYQGCMSDGTPISHNQISSQPGVTSLPAKPGMFQEGQQELRGQNEVTLAAGPGGQGVEQLPGAGTELVDALYRTSVDTASKGIQRAISTSTTGSSGTQASPVPALRAMTAFTASIGEPHGLPHAVNAVIHGPRGHENTDVLVQSCGRPPLPTRNDCARRTSEQGKCTPDSTDTHDYFRSPRQQWEDPGHAHWGGDEFLECSAQVRSSPCSDGGERATSGTDTKPQCHESSEPAADSNPGNFRYNQLPLHVNFKERLEQTVERCAHMNGGPPLCVRGSYNEQLTGDDQSPSSSTSLEGPLLKDYAHYNGHFNGHCAPSPSDTKSLSSEEELRHPDSPSAELLHYRPRDFNVGELVWPIKGFPPWPNKLVGEEHGHNPSMQLSDQAKVEPEKLKTLTQDLEALNRAAKRNRIAGKLNNHLEAAIQEAMSELDKMSGTGKPYVFDQIFPPNTTQEKVYEACAKDTVRDVLDGYNGTIFTYGQTSSGKTHTMEGKLHDPQMMGIIPRIARDIFNHIYFMQENLEFHIKVSYFEIYLEKIRDLLDVSKTNLAVHENKNRVPYVKGCTERFVSSPEEMMEVIDDGKANRHVAVTNMNEHSSRSHSIFLINIKQEDLDTAHKLTGKLYLVDLAGSEKVSKTGASGTVLEEARMINKSLSALGNVISALAEGTKTHVPYRDSKMTRILQDSLGGNCRTTIIICCSPSFFNEPETRSTLLFGQRAKSIRNTVCVNLELTAEEWKKKYDKEKQKGVEMRTLLGELQAELHQWRTGVRVPVMEQLRDKKQEALKDHTLSVSNGLVTEPSGSEGEKNINYLYKLLDDKDEEINLQTQMVEKLKLQMEVQEEFLASSQTDCARVQEELSSLSKDNQEMRGEMREVLSALEELAFGFDKKSREASESSDANRALSDQLTVKNEMLESSRTELAELHELYAVQKRTTADVLRVLLRDLGEMGTTICVHEINMQEEASLDDEFSVVRLFITKLKSELQSLVNRCRQLEFVHEHTSSRIQSTERELASCHILITQVKIKSLTECGQKAEESKRVLEVTQRALAEELTKLQTYESNRDLLELEKRKELLNRNQSQQSQCPFSEGPKEPPSKSLREEYNDKQKMLNELKELNEDLVLEQKRLQCENETLMMQEQEKEIKLQELIVSTEKTEQVSEDLKDFEETLARQLQTLHNLRRMFVQDLTTHVKKKNTADNENRGRDVILNHKMSFLENNLAQLSRAHKQLVRENADLRCELPKLEKRVRVMSERARALEFTLKEAKQSACRERRRYQQEVDRIKDAIRAKNTAWRGHSALIGWMEWIQSSTPTLYMNPELE</sequence>
<evidence type="ECO:0000259" key="13">
    <source>
        <dbReference type="PROSITE" id="PS50067"/>
    </source>
</evidence>
<keyword evidence="2" id="KW-0963">Cytoplasm</keyword>
<dbReference type="GO" id="GO:0003682">
    <property type="term" value="F:chromatin binding"/>
    <property type="evidence" value="ECO:0007669"/>
    <property type="project" value="TreeGrafter"/>
</dbReference>
<feature type="compositionally biased region" description="Polar residues" evidence="12">
    <location>
        <begin position="1253"/>
        <end position="1270"/>
    </location>
</feature>
<evidence type="ECO:0000259" key="14">
    <source>
        <dbReference type="PROSITE" id="PS50982"/>
    </source>
</evidence>
<feature type="region of interest" description="Disordered" evidence="12">
    <location>
        <begin position="1127"/>
        <end position="1149"/>
    </location>
</feature>
<dbReference type="SUPFAM" id="SSF54171">
    <property type="entry name" value="DNA-binding domain"/>
    <property type="match status" value="1"/>
</dbReference>
<organism evidence="15 16">
    <name type="scientific">Bagarius yarrelli</name>
    <name type="common">Goonch</name>
    <name type="synonym">Bagrus yarrelli</name>
    <dbReference type="NCBI Taxonomy" id="175774"/>
    <lineage>
        <taxon>Eukaryota</taxon>
        <taxon>Metazoa</taxon>
        <taxon>Chordata</taxon>
        <taxon>Craniata</taxon>
        <taxon>Vertebrata</taxon>
        <taxon>Euteleostomi</taxon>
        <taxon>Actinopterygii</taxon>
        <taxon>Neopterygii</taxon>
        <taxon>Teleostei</taxon>
        <taxon>Ostariophysi</taxon>
        <taxon>Siluriformes</taxon>
        <taxon>Sisoridae</taxon>
        <taxon>Sisorinae</taxon>
        <taxon>Bagarius</taxon>
    </lineage>
</organism>
<feature type="region of interest" description="Disordered" evidence="12">
    <location>
        <begin position="1180"/>
        <end position="1217"/>
    </location>
</feature>
<dbReference type="InterPro" id="IPR059182">
    <property type="entry name" value="Khc_C"/>
</dbReference>
<feature type="coiled-coil region" evidence="11">
    <location>
        <begin position="2183"/>
        <end position="2263"/>
    </location>
</feature>
<dbReference type="Gene3D" id="3.40.850.10">
    <property type="entry name" value="Kinesin motor domain"/>
    <property type="match status" value="1"/>
</dbReference>
<dbReference type="PANTHER" id="PTHR16112:SF18">
    <property type="entry name" value="METHYL-CPG-BINDING DOMAIN PROTEIN 5"/>
    <property type="match status" value="1"/>
</dbReference>
<dbReference type="SMART" id="SM00391">
    <property type="entry name" value="MBD"/>
    <property type="match status" value="1"/>
</dbReference>
<evidence type="ECO:0000256" key="10">
    <source>
        <dbReference type="PROSITE-ProRule" id="PRU00283"/>
    </source>
</evidence>
<dbReference type="SUPFAM" id="SSF52540">
    <property type="entry name" value="P-loop containing nucleoside triphosphate hydrolases"/>
    <property type="match status" value="1"/>
</dbReference>
<feature type="region of interest" description="Disordered" evidence="12">
    <location>
        <begin position="2048"/>
        <end position="2070"/>
    </location>
</feature>
<dbReference type="GO" id="GO:0003677">
    <property type="term" value="F:DNA binding"/>
    <property type="evidence" value="ECO:0007669"/>
    <property type="project" value="InterPro"/>
</dbReference>
<keyword evidence="8" id="KW-0206">Cytoskeleton</keyword>
<gene>
    <name evidence="15" type="ORF">Baya_4791</name>
</gene>
<feature type="domain" description="MBD" evidence="14">
    <location>
        <begin position="11"/>
        <end position="81"/>
    </location>
</feature>
<evidence type="ECO:0000256" key="11">
    <source>
        <dbReference type="SAM" id="Coils"/>
    </source>
</evidence>
<evidence type="ECO:0000256" key="1">
    <source>
        <dbReference type="ARBA" id="ARBA00004245"/>
    </source>
</evidence>
<dbReference type="SMART" id="SM00129">
    <property type="entry name" value="KISc"/>
    <property type="match status" value="1"/>
</dbReference>
<dbReference type="GO" id="GO:0005874">
    <property type="term" value="C:microtubule"/>
    <property type="evidence" value="ECO:0007669"/>
    <property type="project" value="UniProtKB-KW"/>
</dbReference>
<dbReference type="Gene3D" id="6.10.250.1590">
    <property type="match status" value="1"/>
</dbReference>
<feature type="compositionally biased region" description="Low complexity" evidence="12">
    <location>
        <begin position="468"/>
        <end position="483"/>
    </location>
</feature>
<name>A0A556TTN2_BAGYA</name>
<dbReference type="Pfam" id="PF00225">
    <property type="entry name" value="Kinesin"/>
    <property type="match status" value="1"/>
</dbReference>
<feature type="coiled-coil region" evidence="11">
    <location>
        <begin position="2013"/>
        <end position="2040"/>
    </location>
</feature>
<feature type="compositionally biased region" description="Basic and acidic residues" evidence="12">
    <location>
        <begin position="2061"/>
        <end position="2070"/>
    </location>
</feature>
<dbReference type="GO" id="GO:0008017">
    <property type="term" value="F:microtubule binding"/>
    <property type="evidence" value="ECO:0007669"/>
    <property type="project" value="InterPro"/>
</dbReference>
<dbReference type="OrthoDB" id="641149at2759"/>
<feature type="compositionally biased region" description="Polar residues" evidence="12">
    <location>
        <begin position="534"/>
        <end position="561"/>
    </location>
</feature>
<feature type="coiled-coil region" evidence="11">
    <location>
        <begin position="1788"/>
        <end position="1843"/>
    </location>
</feature>
<feature type="region of interest" description="Disordered" evidence="12">
    <location>
        <begin position="642"/>
        <end position="671"/>
    </location>
</feature>
<dbReference type="CDD" id="cd23649">
    <property type="entry name" value="Khc_CBD_cc"/>
    <property type="match status" value="1"/>
</dbReference>
<evidence type="ECO:0000256" key="9">
    <source>
        <dbReference type="ARBA" id="ARBA00069521"/>
    </source>
</evidence>
<dbReference type="InterPro" id="IPR036961">
    <property type="entry name" value="Kinesin_motor_dom_sf"/>
</dbReference>
<dbReference type="InterPro" id="IPR001752">
    <property type="entry name" value="Kinesin_motor_dom"/>
</dbReference>
<dbReference type="GO" id="GO:0003777">
    <property type="term" value="F:microtubule motor activity"/>
    <property type="evidence" value="ECO:0007669"/>
    <property type="project" value="InterPro"/>
</dbReference>
<dbReference type="PROSITE" id="PS50067">
    <property type="entry name" value="KINESIN_MOTOR_2"/>
    <property type="match status" value="1"/>
</dbReference>
<dbReference type="InterPro" id="IPR001739">
    <property type="entry name" value="Methyl_CpG_DNA-bd"/>
</dbReference>
<evidence type="ECO:0000313" key="15">
    <source>
        <dbReference type="EMBL" id="TSK62663.1"/>
    </source>
</evidence>
<dbReference type="GO" id="GO:0098957">
    <property type="term" value="P:anterograde axonal transport of mitochondrion"/>
    <property type="evidence" value="ECO:0007669"/>
    <property type="project" value="UniProtKB-ARBA"/>
</dbReference>
<feature type="region of interest" description="Disordered" evidence="12">
    <location>
        <begin position="182"/>
        <end position="278"/>
    </location>
</feature>
<keyword evidence="5 10" id="KW-0067">ATP-binding</keyword>
<dbReference type="GO" id="GO:1904115">
    <property type="term" value="C:axon cytoplasm"/>
    <property type="evidence" value="ECO:0007669"/>
    <property type="project" value="GOC"/>
</dbReference>
<dbReference type="GO" id="GO:0048489">
    <property type="term" value="P:synaptic vesicle transport"/>
    <property type="evidence" value="ECO:0007669"/>
    <property type="project" value="UniProtKB-ARBA"/>
</dbReference>
<feature type="compositionally biased region" description="Low complexity" evidence="12">
    <location>
        <begin position="443"/>
        <end position="455"/>
    </location>
</feature>
<feature type="compositionally biased region" description="Basic and acidic residues" evidence="12">
    <location>
        <begin position="1"/>
        <end position="12"/>
    </location>
</feature>
<feature type="coiled-coil region" evidence="11">
    <location>
        <begin position="1366"/>
        <end position="1410"/>
    </location>
</feature>
<keyword evidence="16" id="KW-1185">Reference proteome</keyword>
<evidence type="ECO:0000256" key="4">
    <source>
        <dbReference type="ARBA" id="ARBA00022741"/>
    </source>
</evidence>
<feature type="region of interest" description="Disordered" evidence="12">
    <location>
        <begin position="702"/>
        <end position="723"/>
    </location>
</feature>
<comment type="similarity">
    <text evidence="10">Belongs to the TRAFAC class myosin-kinesin ATPase superfamily. Kinesin family.</text>
</comment>
<evidence type="ECO:0000256" key="5">
    <source>
        <dbReference type="ARBA" id="ARBA00022840"/>
    </source>
</evidence>
<proteinExistence type="inferred from homology"/>
<dbReference type="GO" id="GO:0005634">
    <property type="term" value="C:nucleus"/>
    <property type="evidence" value="ECO:0007669"/>
    <property type="project" value="TreeGrafter"/>
</dbReference>
<dbReference type="InterPro" id="IPR016177">
    <property type="entry name" value="DNA-bd_dom_sf"/>
</dbReference>
<evidence type="ECO:0000313" key="16">
    <source>
        <dbReference type="Proteomes" id="UP000319801"/>
    </source>
</evidence>
<comment type="subcellular location">
    <subcellularLocation>
        <location evidence="1">Cytoplasm</location>
        <location evidence="1">Cytoskeleton</location>
    </subcellularLocation>
</comment>
<evidence type="ECO:0000256" key="7">
    <source>
        <dbReference type="ARBA" id="ARBA00023175"/>
    </source>
</evidence>
<keyword evidence="6 11" id="KW-0175">Coiled coil</keyword>
<dbReference type="SUPFAM" id="SSF63748">
    <property type="entry name" value="Tudor/PWWP/MBT"/>
    <property type="match status" value="1"/>
</dbReference>
<dbReference type="GO" id="GO:0010369">
    <property type="term" value="C:chromocenter"/>
    <property type="evidence" value="ECO:0007669"/>
    <property type="project" value="TreeGrafter"/>
</dbReference>
<dbReference type="GO" id="GO:0005524">
    <property type="term" value="F:ATP binding"/>
    <property type="evidence" value="ECO:0007669"/>
    <property type="project" value="UniProtKB-UniRule"/>
</dbReference>
<dbReference type="GO" id="GO:0048731">
    <property type="term" value="P:system development"/>
    <property type="evidence" value="ECO:0007669"/>
    <property type="project" value="UniProtKB-ARBA"/>
</dbReference>
<feature type="region of interest" description="Disordered" evidence="12">
    <location>
        <begin position="1"/>
        <end position="20"/>
    </location>
</feature>
<dbReference type="Proteomes" id="UP000319801">
    <property type="component" value="Unassembled WGS sequence"/>
</dbReference>
<dbReference type="CDD" id="cd01369">
    <property type="entry name" value="KISc_KHC_KIF5"/>
    <property type="match status" value="1"/>
</dbReference>
<evidence type="ECO:0000256" key="8">
    <source>
        <dbReference type="ARBA" id="ARBA00023212"/>
    </source>
</evidence>
<evidence type="ECO:0000256" key="3">
    <source>
        <dbReference type="ARBA" id="ARBA00022701"/>
    </source>
</evidence>
<feature type="region of interest" description="Disordered" evidence="12">
    <location>
        <begin position="140"/>
        <end position="165"/>
    </location>
</feature>
<keyword evidence="7 10" id="KW-0505">Motor protein</keyword>
<dbReference type="InterPro" id="IPR019821">
    <property type="entry name" value="Kinesin_motor_CS"/>
</dbReference>
<keyword evidence="3" id="KW-0493">Microtubule</keyword>
<feature type="region of interest" description="Disordered" evidence="12">
    <location>
        <begin position="1251"/>
        <end position="1273"/>
    </location>
</feature>
<comment type="caution">
    <text evidence="15">The sequence shown here is derived from an EMBL/GenBank/DDBJ whole genome shotgun (WGS) entry which is preliminary data.</text>
</comment>
<dbReference type="PROSITE" id="PS50982">
    <property type="entry name" value="MBD"/>
    <property type="match status" value="1"/>
</dbReference>
<dbReference type="FunFam" id="3.40.850.10:FF:000067">
    <property type="entry name" value="Kinesin-like protein"/>
    <property type="match status" value="1"/>
</dbReference>
<dbReference type="InterPro" id="IPR027417">
    <property type="entry name" value="P-loop_NTPase"/>
</dbReference>
<feature type="region of interest" description="Disordered" evidence="12">
    <location>
        <begin position="294"/>
        <end position="313"/>
    </location>
</feature>
<dbReference type="GO" id="GO:0007292">
    <property type="term" value="P:female gamete generation"/>
    <property type="evidence" value="ECO:0007669"/>
    <property type="project" value="UniProtKB-ARBA"/>
</dbReference>
<feature type="compositionally biased region" description="Gly residues" evidence="12">
    <location>
        <begin position="643"/>
        <end position="660"/>
    </location>
</feature>
<dbReference type="PANTHER" id="PTHR16112">
    <property type="entry name" value="METHYL-CPG BINDING PROTEIN, DROSOPHILA"/>
    <property type="match status" value="1"/>
</dbReference>
<dbReference type="GO" id="GO:0007097">
    <property type="term" value="P:nuclear migration"/>
    <property type="evidence" value="ECO:0007669"/>
    <property type="project" value="UniProtKB-ARBA"/>
</dbReference>
<evidence type="ECO:0000256" key="12">
    <source>
        <dbReference type="SAM" id="MobiDB-lite"/>
    </source>
</evidence>
<feature type="region of interest" description="Disordered" evidence="12">
    <location>
        <begin position="1289"/>
        <end position="1313"/>
    </location>
</feature>
<dbReference type="EMBL" id="VCAZ01000017">
    <property type="protein sequence ID" value="TSK62663.1"/>
    <property type="molecule type" value="Genomic_DNA"/>
</dbReference>
<feature type="compositionally biased region" description="Polar residues" evidence="12">
    <location>
        <begin position="260"/>
        <end position="273"/>
    </location>
</feature>
<reference evidence="15 16" key="1">
    <citation type="journal article" date="2019" name="Genome Biol. Evol.">
        <title>Whole-Genome Sequencing of the Giant Devil Catfish, Bagarius yarrelli.</title>
        <authorList>
            <person name="Jiang W."/>
            <person name="Lv Y."/>
            <person name="Cheng L."/>
            <person name="Yang K."/>
            <person name="Chao B."/>
            <person name="Wang X."/>
            <person name="Li Y."/>
            <person name="Pan X."/>
            <person name="You X."/>
            <person name="Zhang Y."/>
            <person name="Yang J."/>
            <person name="Li J."/>
            <person name="Zhang X."/>
            <person name="Liu S."/>
            <person name="Sun C."/>
            <person name="Yang J."/>
            <person name="Shi Q."/>
        </authorList>
    </citation>
    <scope>NUCLEOTIDE SEQUENCE [LARGE SCALE GENOMIC DNA]</scope>
    <source>
        <strain evidence="15">JWS20170419001</strain>
        <tissue evidence="15">Muscle</tissue>
    </source>
</reference>
<dbReference type="PRINTS" id="PR00380">
    <property type="entry name" value="KINESINHEAVY"/>
</dbReference>
<feature type="domain" description="Kinesin motor" evidence="13">
    <location>
        <begin position="1372"/>
        <end position="1694"/>
    </location>
</feature>
<evidence type="ECO:0000256" key="2">
    <source>
        <dbReference type="ARBA" id="ARBA00022490"/>
    </source>
</evidence>
<keyword evidence="4 10" id="KW-0547">Nucleotide-binding</keyword>